<protein>
    <submittedName>
        <fullName evidence="5">Hemolysin, plasmid</fullName>
    </submittedName>
</protein>
<feature type="region of interest" description="Disordered" evidence="3">
    <location>
        <begin position="1"/>
        <end position="26"/>
    </location>
</feature>
<dbReference type="InterPro" id="IPR002126">
    <property type="entry name" value="Cadherin-like_dom"/>
</dbReference>
<dbReference type="GO" id="GO:0030246">
    <property type="term" value="F:carbohydrate binding"/>
    <property type="evidence" value="ECO:0007669"/>
    <property type="project" value="InterPro"/>
</dbReference>
<feature type="domain" description="Cadherin" evidence="4">
    <location>
        <begin position="1984"/>
        <end position="2100"/>
    </location>
</feature>
<dbReference type="InterPro" id="IPR011049">
    <property type="entry name" value="Serralysin-like_metalloprot_C"/>
</dbReference>
<dbReference type="InterPro" id="IPR008965">
    <property type="entry name" value="CBM2/CBM3_carb-bd_dom_sf"/>
</dbReference>
<dbReference type="GO" id="GO:0000272">
    <property type="term" value="P:polysaccharide catabolic process"/>
    <property type="evidence" value="ECO:0007669"/>
    <property type="project" value="InterPro"/>
</dbReference>
<dbReference type="OrthoDB" id="292661at2"/>
<evidence type="ECO:0000313" key="5">
    <source>
        <dbReference type="EMBL" id="QDU31949.1"/>
    </source>
</evidence>
<dbReference type="PANTHER" id="PTHR38340">
    <property type="entry name" value="S-LAYER PROTEIN"/>
    <property type="match status" value="1"/>
</dbReference>
<dbReference type="Pfam" id="PF00963">
    <property type="entry name" value="Cohesin"/>
    <property type="match status" value="1"/>
</dbReference>
<dbReference type="InterPro" id="IPR002102">
    <property type="entry name" value="Cohesin_dom"/>
</dbReference>
<evidence type="ECO:0000313" key="6">
    <source>
        <dbReference type="Proteomes" id="UP000315017"/>
    </source>
</evidence>
<keyword evidence="6" id="KW-1185">Reference proteome</keyword>
<dbReference type="Proteomes" id="UP000315017">
    <property type="component" value="Chromosome"/>
</dbReference>
<dbReference type="EMBL" id="CP036274">
    <property type="protein sequence ID" value="QDU31949.1"/>
    <property type="molecule type" value="Genomic_DNA"/>
</dbReference>
<reference evidence="5 6" key="1">
    <citation type="submission" date="2019-02" db="EMBL/GenBank/DDBJ databases">
        <title>Deep-cultivation of Planctomycetes and their phenomic and genomic characterization uncovers novel biology.</title>
        <authorList>
            <person name="Wiegand S."/>
            <person name="Jogler M."/>
            <person name="Boedeker C."/>
            <person name="Pinto D."/>
            <person name="Vollmers J."/>
            <person name="Rivas-Marin E."/>
            <person name="Kohn T."/>
            <person name="Peeters S.H."/>
            <person name="Heuer A."/>
            <person name="Rast P."/>
            <person name="Oberbeckmann S."/>
            <person name="Bunk B."/>
            <person name="Jeske O."/>
            <person name="Meyerdierks A."/>
            <person name="Storesund J.E."/>
            <person name="Kallscheuer N."/>
            <person name="Luecker S."/>
            <person name="Lage O.M."/>
            <person name="Pohl T."/>
            <person name="Merkel B.J."/>
            <person name="Hornburger P."/>
            <person name="Mueller R.-W."/>
            <person name="Bruemmer F."/>
            <person name="Labrenz M."/>
            <person name="Spormann A.M."/>
            <person name="Op den Camp H."/>
            <person name="Overmann J."/>
            <person name="Amann R."/>
            <person name="Jetten M.S.M."/>
            <person name="Mascher T."/>
            <person name="Medema M.H."/>
            <person name="Devos D.P."/>
            <person name="Kaster A.-K."/>
            <person name="Ovreas L."/>
            <person name="Rohde M."/>
            <person name="Galperin M.Y."/>
            <person name="Jogler C."/>
        </authorList>
    </citation>
    <scope>NUCLEOTIDE SEQUENCE [LARGE SCALE GENOMIC DNA]</scope>
    <source>
        <strain evidence="5 6">ETA_A8</strain>
    </source>
</reference>
<dbReference type="GO" id="GO:0016020">
    <property type="term" value="C:membrane"/>
    <property type="evidence" value="ECO:0007669"/>
    <property type="project" value="InterPro"/>
</dbReference>
<dbReference type="Gene3D" id="2.60.40.680">
    <property type="match status" value="1"/>
</dbReference>
<dbReference type="PANTHER" id="PTHR38340:SF1">
    <property type="entry name" value="S-LAYER PROTEIN"/>
    <property type="match status" value="1"/>
</dbReference>
<dbReference type="Pfam" id="PF00353">
    <property type="entry name" value="HemolysinCabind"/>
    <property type="match status" value="4"/>
</dbReference>
<sequence length="2589" mass="263989">MLFDRDRAQPARAAASSARRGRARRKTERLETARRYFRASLESLEERRLMAIDFLADFNTYQGLGFQPEPTAGQLDSDNWSIGPFSEGSLAFGDTRTSGDFARGLATNNVTTSGLYAFQTSPENRIFGIQPNDTEWANGYATLRIPTGPSIVTDPVISFEYWVRNNMDASTQLSFSYSVDRAPFIPVPALDYTTPATSTSIDFVLAETKTITLTGVTLPAGTTFELRWRGSEVEVSGGGGRDEIGLDNIRVVAGVPNTAPTISLMADQATTLLTPKTVNFAVGDGQTLAGLLNVSATSSNQAVLPNANISLGGSGANRTLTALPTATTGSTIVTVTVTDPAGLTHTEDFTLNVAQGWTISIPQNLSAAQGQYDLVEIPVRINSNGTPASPLFSLDVVLTYDSAVLEIEGVTLGGLLTPPAMMSSLFANFSEQGKLFIGLLTPVGLSTAVNGDVAIVRARIKPTAAVGNTWLNLRNSLAADSGLTIPTAINEGSAPLAPPPTAASNDSTDGLLNILANSPPTLNQTPTTTIDEDAALQTVTLTGITTGGESQSISVTAVTTNGLGVPDTSLIPNPIVSYASPNNTATLQFQPTASSSGTAVVHVLVRDAGPDGVLLTGDDGYVRQQFTVNVTPVNDAPTLNALDPRTIIEDAAQQTVSLSGITAGDGETQTLSVTAASSNPALIPNPLVSYSPNSPTGSLQFTPATDRFGTATITVTVRDAGFDGIPGNADDASFNQQFQVTVDPANDLPTLAVIDPVSAAEDAGTQTVNLSGITAGMFETQVLLLTAVSSNSALIPNPAVSYTSPSSTATLHYSPNANQSGISTITVTVRDAGLDGALDTPDDATFERAFVITVTAVNDVPTLDALSPITIDEDAGSQMIGLAGITTGGGESQTLSVTATSSNPALIPTPNATYTSPNTTASLQFSPVANQSGTATITVTVRDAGFDGILNTGDDETVARQFVVTVNPVNDLPTLDPLSGLVIDEDALQQTINLSGITAGPSESQTLSVTAVSSDPTLIPTPGISYSSPNSSAVLTFTPVANRSGTATITVTVRDAGLDLIAGNADDATFDRQFTVTVNSVNDAPTLGAISPVTVDEDALQQTISLSGISAGGGETQTLSITAVSSNPSLIPTPTIPYSSPSSTATLQFTPAANQAGTSTITVTLRDAGFDGVLNTSDDATSFQQFVITVNPVNDAPTLDELIPLTIIEDALPLTVNLSDITAGPNETQLLSVTAVSSDPTLIANPTIPYSSPSSTASFQFAPIANRSGSATITVTVRDAGLDGIAGNGDDASFSRQYLVTVNPVNDLPTLDAISPLTINEDAGLQTINLTGISAGGGENQPLRVTAVSLDPAVVPTPTINYTQGASTATLSFTPGTNLNGSITDVIVSVRDPGSDGVFDTADDGVIVRPLSVSILPVNDAPTFVPGTNVTVLEDSGATTIGNWATTISPGPLESGSVTFNIRSNSRPDLFASGPVILTNGSLTFTPAANAHGTATITYDLSDDGGTDRGGVDTSPLQSFTITITPVNDAPTFGISASPVVPYNSGAQSLSSWATSISPGATNESGQVLNFTVAVLSNAGLFAVAPAISNTGALTFTPLNGQSGVATLSVVLRDDAGTDAGGSDTSATQTFTITVNPQAPNAPPTINDLAPLTINEDASLQTVGFSGVTAGGETQLLRVTASSSNPTLIADPVVAYTSANTSGSLSFIPTANQSGTSTIIVTLRDAGHDGVLDTADDGLKSTSFLVTVNPVNDAPSFTIGADRTVLEDSGSQSFSNWATSISSGPNETDDLTFNIRTNSRPDLFAAGPTISNSGTLAFTPAANAYGTATITVDLSDNGGTANSGVNTSNTQSFTITITSVNDAPSFAVGANPTVLEDAGPQTLTGWATAVSPGPNEGDVIAFVIIGNTRTDLFSAQPTIAANGTLTFTPAANAHGSATISVKLTDLGGTTDGGVNESAVQTFVIQVTSVNDAPSFAKGADQTIDEDAGAQSITNWATSISPGNGEAGTVAFIIDSNSNPALFAVQPSINATGTLSYAPAAQAHGSATIVIRLVDDGGTASGGSDTSATQAFIITVTPENDSPTIATPADLSIVENSGPQFVELGGITAGGGETQALRVTATSSNPTLVAAPIVSYVSPASTGTLQFASAVDQIGSSTISVTVRDAGLNGVFDDADDGLTTTTFTVAVTRFNHAPVALNGSVTARYNSPVSGQLQATDPDGPALTFAIIAAPFNGTLTSFNAATGEFTYQPQTGSAGVDLFRFRVSDGAKSDTGTMRVVTSGAAAIVQMTLEHLSIEGTPGDDLVIVTPINAGSVRVRTGAVVGIYPLAAGDGTIPIETGDGNDYIVVRNVTNRAIISAGNGDDVVFTGSADDHIYGGLGNDSIAAGDGNNIVWGDDQAGGVDSASGGNDIISTGSGDDTIYAGAGNDKLMGGAGSDVLHAGVGNDSVFGGDGNDLLYGSLGDDTLDGEAGDDIVVGNSGNDYLVGSTGNDIVIGGAGSDKLNGDEDHDLLIGGESNTSATLNDNALFQMLSRWVNEHRLDVTIDPLSSDDNAVDTMFGLSGDDDFYLGSGDLIPDYLASPQHGNDRRFP</sequence>
<dbReference type="GO" id="GO:0005576">
    <property type="term" value="C:extracellular region"/>
    <property type="evidence" value="ECO:0007669"/>
    <property type="project" value="UniProtKB-SubCell"/>
</dbReference>
<dbReference type="PROSITE" id="PS50268">
    <property type="entry name" value="CADHERIN_2"/>
    <property type="match status" value="3"/>
</dbReference>
<dbReference type="RefSeq" id="WP_145099959.1">
    <property type="nucleotide sequence ID" value="NZ_CP036274.1"/>
</dbReference>
<dbReference type="GO" id="GO:0007156">
    <property type="term" value="P:homophilic cell adhesion via plasma membrane adhesion molecules"/>
    <property type="evidence" value="ECO:0007669"/>
    <property type="project" value="InterPro"/>
</dbReference>
<accession>A0A517YP14</accession>
<dbReference type="Gene3D" id="2.150.10.10">
    <property type="entry name" value="Serralysin-like metalloprotease, C-terminal"/>
    <property type="match status" value="2"/>
</dbReference>
<dbReference type="SUPFAM" id="SSF49384">
    <property type="entry name" value="Carbohydrate-binding domain"/>
    <property type="match status" value="1"/>
</dbReference>
<feature type="domain" description="Cadherin" evidence="4">
    <location>
        <begin position="1873"/>
        <end position="1975"/>
    </location>
</feature>
<dbReference type="SUPFAM" id="SSF51120">
    <property type="entry name" value="beta-Roll"/>
    <property type="match status" value="2"/>
</dbReference>
<dbReference type="PRINTS" id="PR00313">
    <property type="entry name" value="CABNDNGRPT"/>
</dbReference>
<feature type="compositionally biased region" description="Polar residues" evidence="3">
    <location>
        <begin position="504"/>
        <end position="527"/>
    </location>
</feature>
<dbReference type="InterPro" id="IPR001343">
    <property type="entry name" value="Hemolysn_Ca-bd"/>
</dbReference>
<name>A0A517YP14_9BACT</name>
<feature type="domain" description="Cadherin" evidence="4">
    <location>
        <begin position="1780"/>
        <end position="1866"/>
    </location>
</feature>
<gene>
    <name evidence="5" type="primary">hlyA_16</name>
    <name evidence="5" type="ORF">ETAA8_71110</name>
</gene>
<keyword evidence="2" id="KW-0964">Secreted</keyword>
<dbReference type="KEGG" id="aagg:ETAA8_71110"/>
<dbReference type="GO" id="GO:0005509">
    <property type="term" value="F:calcium ion binding"/>
    <property type="evidence" value="ECO:0007669"/>
    <property type="project" value="InterPro"/>
</dbReference>
<dbReference type="InterPro" id="IPR050557">
    <property type="entry name" value="RTX_toxin/Mannuronan_C5-epim"/>
</dbReference>
<evidence type="ECO:0000256" key="2">
    <source>
        <dbReference type="ARBA" id="ARBA00022525"/>
    </source>
</evidence>
<feature type="region of interest" description="Disordered" evidence="3">
    <location>
        <begin position="490"/>
        <end position="527"/>
    </location>
</feature>
<dbReference type="Pfam" id="PF17963">
    <property type="entry name" value="Big_9"/>
    <property type="match status" value="2"/>
</dbReference>
<evidence type="ECO:0000256" key="3">
    <source>
        <dbReference type="SAM" id="MobiDB-lite"/>
    </source>
</evidence>
<evidence type="ECO:0000256" key="1">
    <source>
        <dbReference type="ARBA" id="ARBA00004613"/>
    </source>
</evidence>
<proteinExistence type="predicted"/>
<evidence type="ECO:0000259" key="4">
    <source>
        <dbReference type="PROSITE" id="PS50268"/>
    </source>
</evidence>
<organism evidence="5 6">
    <name type="scientific">Anatilimnocola aggregata</name>
    <dbReference type="NCBI Taxonomy" id="2528021"/>
    <lineage>
        <taxon>Bacteria</taxon>
        <taxon>Pseudomonadati</taxon>
        <taxon>Planctomycetota</taxon>
        <taxon>Planctomycetia</taxon>
        <taxon>Pirellulales</taxon>
        <taxon>Pirellulaceae</taxon>
        <taxon>Anatilimnocola</taxon>
    </lineage>
</organism>
<comment type="subcellular location">
    <subcellularLocation>
        <location evidence="1">Secreted</location>
    </subcellularLocation>
</comment>